<keyword evidence="3" id="KW-1185">Reference proteome</keyword>
<keyword evidence="1" id="KW-0732">Signal</keyword>
<evidence type="ECO:0000313" key="2">
    <source>
        <dbReference type="EMBL" id="MCP2347838.1"/>
    </source>
</evidence>
<organism evidence="2 3">
    <name type="scientific">Nonomuraea roseoviolacea subsp. carminata</name>
    <dbReference type="NCBI Taxonomy" id="160689"/>
    <lineage>
        <taxon>Bacteria</taxon>
        <taxon>Bacillati</taxon>
        <taxon>Actinomycetota</taxon>
        <taxon>Actinomycetes</taxon>
        <taxon>Streptosporangiales</taxon>
        <taxon>Streptosporangiaceae</taxon>
        <taxon>Nonomuraea</taxon>
    </lineage>
</organism>
<comment type="caution">
    <text evidence="2">The sequence shown here is derived from an EMBL/GenBank/DDBJ whole genome shotgun (WGS) entry which is preliminary data.</text>
</comment>
<feature type="chain" id="PRO_5047489996" evidence="1">
    <location>
        <begin position="24"/>
        <end position="282"/>
    </location>
</feature>
<feature type="signal peptide" evidence="1">
    <location>
        <begin position="1"/>
        <end position="23"/>
    </location>
</feature>
<dbReference type="Proteomes" id="UP001320766">
    <property type="component" value="Unassembled WGS sequence"/>
</dbReference>
<evidence type="ECO:0000256" key="1">
    <source>
        <dbReference type="SAM" id="SignalP"/>
    </source>
</evidence>
<evidence type="ECO:0000313" key="3">
    <source>
        <dbReference type="Proteomes" id="UP001320766"/>
    </source>
</evidence>
<protein>
    <submittedName>
        <fullName evidence="2">Uncharacterized protein</fullName>
    </submittedName>
</protein>
<name>A0ABT1K1G0_9ACTN</name>
<dbReference type="RefSeq" id="WP_253771100.1">
    <property type="nucleotide sequence ID" value="NZ_BAAAVE010000004.1"/>
</dbReference>
<dbReference type="EMBL" id="JAMZEC010000001">
    <property type="protein sequence ID" value="MCP2347838.1"/>
    <property type="molecule type" value="Genomic_DNA"/>
</dbReference>
<proteinExistence type="predicted"/>
<gene>
    <name evidence="2" type="ORF">HD595_003960</name>
</gene>
<accession>A0ABT1K1G0</accession>
<reference evidence="2 3" key="1">
    <citation type="submission" date="2022-06" db="EMBL/GenBank/DDBJ databases">
        <title>Sequencing the genomes of 1000 actinobacteria strains.</title>
        <authorList>
            <person name="Klenk H.-P."/>
        </authorList>
    </citation>
    <scope>NUCLEOTIDE SEQUENCE [LARGE SCALE GENOMIC DNA]</scope>
    <source>
        <strain evidence="2 3">DSM 44170</strain>
    </source>
</reference>
<sequence>MRKPLVITVAALALAATASPVLAATAPPASAAVSAAPQGTYWHVRSVYTATHPRQVGTKEKYWVVTERVSEHWADHDGRMWWSTSDQARPKSAADLAAWKRDGSPQKWTYRTEGMLVKLTANPHQTPVKPMRGNDWLIGERKLSFQEIQSLPTTPEGLRGWLVEASAVGEDPVLPQNFDDWVKGAYTSLLYRLPAPRPVRVAAYQALSGLAGVKSAKQAGNAVKLTYGYDAAGYEARFGIVVDTGAMAVVETSVDTSRDGKPFKAKTSVTRYETGWSDTLGS</sequence>